<dbReference type="RefSeq" id="WP_029630696.1">
    <property type="nucleotide sequence ID" value="NZ_JACJTA010000038.1"/>
</dbReference>
<evidence type="ECO:0000313" key="2">
    <source>
        <dbReference type="EMBL" id="MBD2606334.1"/>
    </source>
</evidence>
<reference evidence="2 3" key="1">
    <citation type="journal article" date="2020" name="ISME J.">
        <title>Comparative genomics reveals insights into cyanobacterial evolution and habitat adaptation.</title>
        <authorList>
            <person name="Chen M.Y."/>
            <person name="Teng W.K."/>
            <person name="Zhao L."/>
            <person name="Hu C.X."/>
            <person name="Zhou Y.K."/>
            <person name="Han B.P."/>
            <person name="Song L.R."/>
            <person name="Shu W.S."/>
        </authorList>
    </citation>
    <scope>NUCLEOTIDE SEQUENCE [LARGE SCALE GENOMIC DNA]</scope>
    <source>
        <strain evidence="2 3">FACHB-248</strain>
    </source>
</reference>
<accession>A0ABR8GS90</accession>
<comment type="caution">
    <text evidence="2">The sequence shown here is derived from an EMBL/GenBank/DDBJ whole genome shotgun (WGS) entry which is preliminary data.</text>
</comment>
<evidence type="ECO:0000313" key="3">
    <source>
        <dbReference type="Proteomes" id="UP000660380"/>
    </source>
</evidence>
<dbReference type="Proteomes" id="UP000660380">
    <property type="component" value="Unassembled WGS sequence"/>
</dbReference>
<name>A0ABR8GS90_9CYAN</name>
<sequence>MKSLGFYEKRLEDLENNITEDQKLLKQYEDVLRYESDPRAIGKCEREIERQRESVTRYQQEYAELKQELINYQPTQLLYVEKQLQQLDDKINVLLKGQIAIYKNQQQIRQALLKRYNASEKAIIGSITQQLNQTQLVLTENLLQALENNMLSEPEMQQMLAVLEERLPSLPPSQAAIAEIIKDPEMDARHKLKVTLPIIPMLVEYEGELELGSGFNIKSAWQQLMTKLRRR</sequence>
<protein>
    <submittedName>
        <fullName evidence="2">Uncharacterized protein</fullName>
    </submittedName>
</protein>
<gene>
    <name evidence="2" type="ORF">H6G81_17800</name>
</gene>
<proteinExistence type="predicted"/>
<keyword evidence="3" id="KW-1185">Reference proteome</keyword>
<keyword evidence="1" id="KW-0175">Coiled coil</keyword>
<feature type="coiled-coil region" evidence="1">
    <location>
        <begin position="4"/>
        <end position="68"/>
    </location>
</feature>
<organism evidence="2 3">
    <name type="scientific">Scytonema hofmannii FACHB-248</name>
    <dbReference type="NCBI Taxonomy" id="1842502"/>
    <lineage>
        <taxon>Bacteria</taxon>
        <taxon>Bacillati</taxon>
        <taxon>Cyanobacteriota</taxon>
        <taxon>Cyanophyceae</taxon>
        <taxon>Nostocales</taxon>
        <taxon>Scytonemataceae</taxon>
        <taxon>Scytonema</taxon>
    </lineage>
</organism>
<dbReference type="EMBL" id="JACJTA010000038">
    <property type="protein sequence ID" value="MBD2606334.1"/>
    <property type="molecule type" value="Genomic_DNA"/>
</dbReference>
<evidence type="ECO:0000256" key="1">
    <source>
        <dbReference type="SAM" id="Coils"/>
    </source>
</evidence>